<feature type="compositionally biased region" description="Basic and acidic residues" evidence="3">
    <location>
        <begin position="172"/>
        <end position="186"/>
    </location>
</feature>
<dbReference type="EMBL" id="HBKR01010498">
    <property type="protein sequence ID" value="CAE2295314.1"/>
    <property type="molecule type" value="Transcribed_RNA"/>
</dbReference>
<feature type="region of interest" description="Disordered" evidence="3">
    <location>
        <begin position="172"/>
        <end position="198"/>
    </location>
</feature>
<reference evidence="4" key="1">
    <citation type="submission" date="2021-01" db="EMBL/GenBank/DDBJ databases">
        <authorList>
            <person name="Corre E."/>
            <person name="Pelletier E."/>
            <person name="Niang G."/>
            <person name="Scheremetjew M."/>
            <person name="Finn R."/>
            <person name="Kale V."/>
            <person name="Holt S."/>
            <person name="Cochrane G."/>
            <person name="Meng A."/>
            <person name="Brown T."/>
            <person name="Cohen L."/>
        </authorList>
    </citation>
    <scope>NUCLEOTIDE SEQUENCE</scope>
    <source>
        <strain evidence="4">SoJaBio B1-5/56/2</strain>
    </source>
</reference>
<organism evidence="4">
    <name type="scientific">Paramoeba aestuarina</name>
    <dbReference type="NCBI Taxonomy" id="180227"/>
    <lineage>
        <taxon>Eukaryota</taxon>
        <taxon>Amoebozoa</taxon>
        <taxon>Discosea</taxon>
        <taxon>Flabellinia</taxon>
        <taxon>Dactylopodida</taxon>
        <taxon>Paramoebidae</taxon>
        <taxon>Paramoeba</taxon>
    </lineage>
</organism>
<proteinExistence type="predicted"/>
<feature type="compositionally biased region" description="Acidic residues" evidence="3">
    <location>
        <begin position="12"/>
        <end position="24"/>
    </location>
</feature>
<dbReference type="PANTHER" id="PTHR12187:SF11">
    <property type="entry name" value="PHOSPHATIDYLINOSITOL-3,4-BISPHOSPHATE 4-PHOSPHATASE"/>
    <property type="match status" value="1"/>
</dbReference>
<dbReference type="GO" id="GO:0005737">
    <property type="term" value="C:cytoplasm"/>
    <property type="evidence" value="ECO:0007669"/>
    <property type="project" value="TreeGrafter"/>
</dbReference>
<feature type="region of interest" description="Disordered" evidence="3">
    <location>
        <begin position="1"/>
        <end position="30"/>
    </location>
</feature>
<evidence type="ECO:0000256" key="3">
    <source>
        <dbReference type="SAM" id="MobiDB-lite"/>
    </source>
</evidence>
<dbReference type="GO" id="GO:0016316">
    <property type="term" value="F:phosphatidylinositol-3,4-bisphosphate 4-phosphatase activity"/>
    <property type="evidence" value="ECO:0007669"/>
    <property type="project" value="InterPro"/>
</dbReference>
<gene>
    <name evidence="4" type="ORF">NAES01612_LOCUS6977</name>
</gene>
<dbReference type="AlphaFoldDB" id="A0A7S4KHM6"/>
<keyword evidence="2" id="KW-0443">Lipid metabolism</keyword>
<protein>
    <submittedName>
        <fullName evidence="4">Uncharacterized protein</fullName>
    </submittedName>
</protein>
<sequence>MVEGQGKGFEVVLEEGEGCGDEDSSSVFTDISRYGGGDLVLKMKTVGERKQHHHHHQKKEDPEEREEDQEEDEDDDDEHLFFITMKIPPKLWRVMQSSLLSPLASQTIRICPIIFSQGINEQQSKAIMLGETSLQEEMNHWSLGVLEEYLEDYMDWLKNWLLWGERQKGDEERIDEGRENGKEESKAQPPLSPSSSPSQAELRAQYIKLKDQLHEFNRTKEIVLRSRREKNTQILPKIASLVQWIEGCRFTSCKSAKDRTSMSITWEMARILQRYHSVPSDRIFEITDVLRSEGLRLENAWKNTGKKKFAFNKLQRSMIPEEYRAPADACAEGKIEN</sequence>
<dbReference type="PANTHER" id="PTHR12187">
    <property type="entry name" value="AGAP000124-PA"/>
    <property type="match status" value="1"/>
</dbReference>
<evidence type="ECO:0000256" key="2">
    <source>
        <dbReference type="ARBA" id="ARBA00023098"/>
    </source>
</evidence>
<name>A0A7S4KHM6_9EUKA</name>
<evidence type="ECO:0000313" key="4">
    <source>
        <dbReference type="EMBL" id="CAE2295314.1"/>
    </source>
</evidence>
<evidence type="ECO:0000256" key="1">
    <source>
        <dbReference type="ARBA" id="ARBA00022801"/>
    </source>
</evidence>
<dbReference type="InterPro" id="IPR039034">
    <property type="entry name" value="INPP4"/>
</dbReference>
<feature type="compositionally biased region" description="Acidic residues" evidence="3">
    <location>
        <begin position="63"/>
        <end position="78"/>
    </location>
</feature>
<keyword evidence="1" id="KW-0378">Hydrolase</keyword>
<feature type="region of interest" description="Disordered" evidence="3">
    <location>
        <begin position="45"/>
        <end position="78"/>
    </location>
</feature>
<accession>A0A7S4KHM6</accession>